<comment type="caution">
    <text evidence="6">The sequence shown here is derived from an EMBL/GenBank/DDBJ whole genome shotgun (WGS) entry which is preliminary data.</text>
</comment>
<keyword evidence="4 5" id="KW-0472">Membrane</keyword>
<name>A0A7X0LWS1_9BACI</name>
<sequence>MLQSFSLTLLLLALSVSLDSFSVGFTYGLRKMRIPFKSIMIIACCSAVTLMISMFIGHLIQRFISPELAEKIGGIILIALGGWIIYQFFRPDKEKDVLLHEKMIVNLEIKSLGLVIHILRKPMSADFDQSGTITGLEAFMLGLALSLDSFGAGIGAVMLGLSPLYLALSVAVLSSLLVFLGMRMGAYLSQISWLQKLSFLPGILLITIGLLRF</sequence>
<dbReference type="Pfam" id="PF02659">
    <property type="entry name" value="Mntp"/>
    <property type="match status" value="2"/>
</dbReference>
<organism evidence="6 7">
    <name type="scientific">Bacillus benzoevorans</name>
    <dbReference type="NCBI Taxonomy" id="1456"/>
    <lineage>
        <taxon>Bacteria</taxon>
        <taxon>Bacillati</taxon>
        <taxon>Bacillota</taxon>
        <taxon>Bacilli</taxon>
        <taxon>Bacillales</taxon>
        <taxon>Bacillaceae</taxon>
        <taxon>Bacillus</taxon>
    </lineage>
</organism>
<dbReference type="PANTHER" id="PTHR35529:SF2">
    <property type="entry name" value="SPORULATION PROTEIN YTAF-RELATED"/>
    <property type="match status" value="1"/>
</dbReference>
<feature type="transmembrane region" description="Helical" evidence="5">
    <location>
        <begin position="193"/>
        <end position="211"/>
    </location>
</feature>
<evidence type="ECO:0000256" key="1">
    <source>
        <dbReference type="ARBA" id="ARBA00022475"/>
    </source>
</evidence>
<dbReference type="NCBIfam" id="TIGR02840">
    <property type="entry name" value="spore_YtaF"/>
    <property type="match status" value="1"/>
</dbReference>
<feature type="transmembrane region" description="Helical" evidence="5">
    <location>
        <begin position="72"/>
        <end position="89"/>
    </location>
</feature>
<dbReference type="RefSeq" id="WP_184525956.1">
    <property type="nucleotide sequence ID" value="NZ_JACHGK010000007.1"/>
</dbReference>
<evidence type="ECO:0000256" key="2">
    <source>
        <dbReference type="ARBA" id="ARBA00022692"/>
    </source>
</evidence>
<evidence type="ECO:0000256" key="3">
    <source>
        <dbReference type="ARBA" id="ARBA00022989"/>
    </source>
</evidence>
<dbReference type="AlphaFoldDB" id="A0A7X0LWS1"/>
<gene>
    <name evidence="6" type="ORF">HNR53_002304</name>
</gene>
<feature type="transmembrane region" description="Helical" evidence="5">
    <location>
        <begin position="164"/>
        <end position="187"/>
    </location>
</feature>
<keyword evidence="2 5" id="KW-0812">Transmembrane</keyword>
<keyword evidence="7" id="KW-1185">Reference proteome</keyword>
<dbReference type="EMBL" id="JACHGK010000007">
    <property type="protein sequence ID" value="MBB6445679.1"/>
    <property type="molecule type" value="Genomic_DNA"/>
</dbReference>
<reference evidence="6 7" key="1">
    <citation type="submission" date="2020-08" db="EMBL/GenBank/DDBJ databases">
        <title>Genomic Encyclopedia of Type Strains, Phase IV (KMG-IV): sequencing the most valuable type-strain genomes for metagenomic binning, comparative biology and taxonomic classification.</title>
        <authorList>
            <person name="Goeker M."/>
        </authorList>
    </citation>
    <scope>NUCLEOTIDE SEQUENCE [LARGE SCALE GENOMIC DNA]</scope>
    <source>
        <strain evidence="6 7">DSM 5391</strain>
    </source>
</reference>
<accession>A0A7X0LWS1</accession>
<evidence type="ECO:0000313" key="7">
    <source>
        <dbReference type="Proteomes" id="UP000531594"/>
    </source>
</evidence>
<feature type="transmembrane region" description="Helical" evidence="5">
    <location>
        <begin position="38"/>
        <end position="60"/>
    </location>
</feature>
<evidence type="ECO:0000313" key="6">
    <source>
        <dbReference type="EMBL" id="MBB6445679.1"/>
    </source>
</evidence>
<dbReference type="InterPro" id="IPR003810">
    <property type="entry name" value="Mntp/YtaF"/>
</dbReference>
<protein>
    <submittedName>
        <fullName evidence="6">Putative sporulation protein YtaF</fullName>
    </submittedName>
</protein>
<evidence type="ECO:0000256" key="5">
    <source>
        <dbReference type="SAM" id="Phobius"/>
    </source>
</evidence>
<keyword evidence="3 5" id="KW-1133">Transmembrane helix</keyword>
<dbReference type="PANTHER" id="PTHR35529">
    <property type="entry name" value="MANGANESE EFFLUX PUMP MNTP-RELATED"/>
    <property type="match status" value="1"/>
</dbReference>
<proteinExistence type="predicted"/>
<dbReference type="InterPro" id="IPR014205">
    <property type="entry name" value="Spore_YtaF"/>
</dbReference>
<keyword evidence="1" id="KW-1003">Cell membrane</keyword>
<evidence type="ECO:0000256" key="4">
    <source>
        <dbReference type="ARBA" id="ARBA00023136"/>
    </source>
</evidence>
<dbReference type="Proteomes" id="UP000531594">
    <property type="component" value="Unassembled WGS sequence"/>
</dbReference>